<reference evidence="2 3" key="1">
    <citation type="submission" date="2019-09" db="EMBL/GenBank/DDBJ databases">
        <authorList>
            <person name="Ou C."/>
        </authorList>
    </citation>
    <scope>NUCLEOTIDE SEQUENCE [LARGE SCALE GENOMIC DNA]</scope>
    <source>
        <strain evidence="2">S2</strain>
        <tissue evidence="2">Leaf</tissue>
    </source>
</reference>
<comment type="caution">
    <text evidence="2">The sequence shown here is derived from an EMBL/GenBank/DDBJ whole genome shotgun (WGS) entry which is preliminary data.</text>
</comment>
<reference evidence="2 3" key="3">
    <citation type="submission" date="2019-11" db="EMBL/GenBank/DDBJ databases">
        <title>A de novo genome assembly of a pear dwarfing rootstock.</title>
        <authorList>
            <person name="Wang F."/>
            <person name="Wang J."/>
            <person name="Li S."/>
            <person name="Zhang Y."/>
            <person name="Fang M."/>
            <person name="Ma L."/>
            <person name="Zhao Y."/>
            <person name="Jiang S."/>
        </authorList>
    </citation>
    <scope>NUCLEOTIDE SEQUENCE [LARGE SCALE GENOMIC DNA]</scope>
    <source>
        <strain evidence="2">S2</strain>
        <tissue evidence="2">Leaf</tissue>
    </source>
</reference>
<dbReference type="Proteomes" id="UP000327157">
    <property type="component" value="Chromosome 6"/>
</dbReference>
<sequence length="481" mass="56507">MDGTLIMSERKRKSDMDLIKIINCYNPKNQKFEFGCHKSQGISRIDLSNINKSTKFGDDDRLIKKYFTDVKIVKKKHIAKAYEKALEKETPEDNRRMRKHDSRYHIFTRWDTSMIHKAIKEILVEKNQVPSTQLEEQSSKEKRHKKIAKKCKTTDAEIAEAHSKNEGQNMENIIGLDHNVINNDEGNDQNVNKNTGQTDEPENIRINETQTKFDKLFGEEMIRLDAILFNEFKKARSIAEKRYITLREMMAYAMDASNRECLVLGQTNKMLNDEITNAHNAEMLKIQTKTSANTLKINDYLKHIGSLKKKLKEAQSNADVQKNVNEGKQYATEGKEQTRTLVQNTKVEATQMQVTKVEETKGELTSKTCVKSNLKRQKKKIKEYYRQYQLDYFWLMSKTWRMTIELVVMRSDLTSLFVDGLIDAKLIDVFFYIMSENETKVLYIQLYEHMKYIFFPLFHYNHFSLVVLDTNTIEITHYNYL</sequence>
<proteinExistence type="predicted"/>
<feature type="coiled-coil region" evidence="1">
    <location>
        <begin position="297"/>
        <end position="324"/>
    </location>
</feature>
<evidence type="ECO:0000256" key="1">
    <source>
        <dbReference type="SAM" id="Coils"/>
    </source>
</evidence>
<dbReference type="EMBL" id="SMOL01000120">
    <property type="protein sequence ID" value="KAB2632044.1"/>
    <property type="molecule type" value="Genomic_DNA"/>
</dbReference>
<gene>
    <name evidence="2" type="ORF">D8674_028291</name>
</gene>
<keyword evidence="1" id="KW-0175">Coiled coil</keyword>
<organism evidence="2 3">
    <name type="scientific">Pyrus ussuriensis x Pyrus communis</name>
    <dbReference type="NCBI Taxonomy" id="2448454"/>
    <lineage>
        <taxon>Eukaryota</taxon>
        <taxon>Viridiplantae</taxon>
        <taxon>Streptophyta</taxon>
        <taxon>Embryophyta</taxon>
        <taxon>Tracheophyta</taxon>
        <taxon>Spermatophyta</taxon>
        <taxon>Magnoliopsida</taxon>
        <taxon>eudicotyledons</taxon>
        <taxon>Gunneridae</taxon>
        <taxon>Pentapetalae</taxon>
        <taxon>rosids</taxon>
        <taxon>fabids</taxon>
        <taxon>Rosales</taxon>
        <taxon>Rosaceae</taxon>
        <taxon>Amygdaloideae</taxon>
        <taxon>Maleae</taxon>
        <taxon>Pyrus</taxon>
    </lineage>
</organism>
<accession>A0A5N5I963</accession>
<evidence type="ECO:0000313" key="3">
    <source>
        <dbReference type="Proteomes" id="UP000327157"/>
    </source>
</evidence>
<name>A0A5N5I963_9ROSA</name>
<keyword evidence="3" id="KW-1185">Reference proteome</keyword>
<dbReference type="AlphaFoldDB" id="A0A5N5I963"/>
<protein>
    <submittedName>
        <fullName evidence="2">Signal recognition particle subunit SRP68-like</fullName>
    </submittedName>
</protein>
<reference evidence="3" key="2">
    <citation type="submission" date="2019-10" db="EMBL/GenBank/DDBJ databases">
        <title>A de novo genome assembly of a pear dwarfing rootstock.</title>
        <authorList>
            <person name="Wang F."/>
            <person name="Wang J."/>
            <person name="Li S."/>
            <person name="Zhang Y."/>
            <person name="Fang M."/>
            <person name="Ma L."/>
            <person name="Zhao Y."/>
            <person name="Jiang S."/>
        </authorList>
    </citation>
    <scope>NUCLEOTIDE SEQUENCE [LARGE SCALE GENOMIC DNA]</scope>
</reference>
<evidence type="ECO:0000313" key="2">
    <source>
        <dbReference type="EMBL" id="KAB2632044.1"/>
    </source>
</evidence>